<evidence type="ECO:0000259" key="6">
    <source>
        <dbReference type="Pfam" id="PF08123"/>
    </source>
</evidence>
<dbReference type="AlphaFoldDB" id="W4FHF4"/>
<dbReference type="EC" id="2.1.1.360" evidence="1"/>
<dbReference type="OrthoDB" id="443402at2759"/>
<dbReference type="Pfam" id="PF08123">
    <property type="entry name" value="DOT1"/>
    <property type="match status" value="1"/>
</dbReference>
<dbReference type="PANTHER" id="PTHR21451">
    <property type="entry name" value="HISTONE H3 METHYLTRANSFERASE"/>
    <property type="match status" value="1"/>
</dbReference>
<keyword evidence="3" id="KW-0156">Chromatin regulator</keyword>
<comment type="catalytic activity">
    <reaction evidence="5">
        <text>L-lysyl(79)-[histone H3] + 3 S-adenosyl-L-methionine = N(6),N(6),N(6)-trimethyl-L-lysyl(79)-[histone H3] + 3 S-adenosyl-L-homocysteine + 3 H(+)</text>
        <dbReference type="Rhea" id="RHEA:60328"/>
        <dbReference type="Rhea" id="RHEA-COMP:15549"/>
        <dbReference type="Rhea" id="RHEA-COMP:15552"/>
        <dbReference type="ChEBI" id="CHEBI:15378"/>
        <dbReference type="ChEBI" id="CHEBI:29969"/>
        <dbReference type="ChEBI" id="CHEBI:57856"/>
        <dbReference type="ChEBI" id="CHEBI:59789"/>
        <dbReference type="ChEBI" id="CHEBI:61961"/>
        <dbReference type="EC" id="2.1.1.360"/>
    </reaction>
</comment>
<dbReference type="VEuPathDB" id="FungiDB:H257_17229"/>
<dbReference type="EMBL" id="KI913214">
    <property type="protein sequence ID" value="ETV66251.1"/>
    <property type="molecule type" value="Genomic_DNA"/>
</dbReference>
<dbReference type="CDD" id="cd02440">
    <property type="entry name" value="AdoMet_MTases"/>
    <property type="match status" value="1"/>
</dbReference>
<evidence type="ECO:0000256" key="2">
    <source>
        <dbReference type="ARBA" id="ARBA00020987"/>
    </source>
</evidence>
<dbReference type="STRING" id="112090.W4FHF4"/>
<dbReference type="InterPro" id="IPR025789">
    <property type="entry name" value="DOT1_dom"/>
</dbReference>
<evidence type="ECO:0000256" key="5">
    <source>
        <dbReference type="ARBA" id="ARBA00047770"/>
    </source>
</evidence>
<proteinExistence type="predicted"/>
<dbReference type="GO" id="GO:0051726">
    <property type="term" value="P:regulation of cell cycle"/>
    <property type="evidence" value="ECO:0007669"/>
    <property type="project" value="InterPro"/>
</dbReference>
<gene>
    <name evidence="7" type="ORF">H257_17229</name>
</gene>
<reference evidence="7" key="1">
    <citation type="submission" date="2013-12" db="EMBL/GenBank/DDBJ databases">
        <title>The Genome Sequence of Aphanomyces astaci APO3.</title>
        <authorList>
            <consortium name="The Broad Institute Genomics Platform"/>
            <person name="Russ C."/>
            <person name="Tyler B."/>
            <person name="van West P."/>
            <person name="Dieguez-Uribeondo J."/>
            <person name="Young S.K."/>
            <person name="Zeng Q."/>
            <person name="Gargeya S."/>
            <person name="Fitzgerald M."/>
            <person name="Abouelleil A."/>
            <person name="Alvarado L."/>
            <person name="Chapman S.B."/>
            <person name="Gainer-Dewar J."/>
            <person name="Goldberg J."/>
            <person name="Griggs A."/>
            <person name="Gujja S."/>
            <person name="Hansen M."/>
            <person name="Howarth C."/>
            <person name="Imamovic A."/>
            <person name="Ireland A."/>
            <person name="Larimer J."/>
            <person name="McCowan C."/>
            <person name="Murphy C."/>
            <person name="Pearson M."/>
            <person name="Poon T.W."/>
            <person name="Priest M."/>
            <person name="Roberts A."/>
            <person name="Saif S."/>
            <person name="Shea T."/>
            <person name="Sykes S."/>
            <person name="Wortman J."/>
            <person name="Nusbaum C."/>
            <person name="Birren B."/>
        </authorList>
    </citation>
    <scope>NUCLEOTIDE SEQUENCE [LARGE SCALE GENOMIC DNA]</scope>
    <source>
        <strain evidence="7">APO3</strain>
    </source>
</reference>
<dbReference type="SUPFAM" id="SSF53335">
    <property type="entry name" value="S-adenosyl-L-methionine-dependent methyltransferases"/>
    <property type="match status" value="1"/>
</dbReference>
<protein>
    <recommendedName>
        <fullName evidence="2">Histone-lysine N-methyltransferase, H3 lysine-79 specific</fullName>
        <ecNumber evidence="1">2.1.1.360</ecNumber>
    </recommendedName>
    <alternativeName>
        <fullName evidence="4">Histone H3-K79 methyltransferase</fullName>
    </alternativeName>
</protein>
<dbReference type="PANTHER" id="PTHR21451:SF19">
    <property type="entry name" value="ACTIVATED IN BLOCKED UNFOLDED PROTEIN RESPONSE"/>
    <property type="match status" value="1"/>
</dbReference>
<name>W4FHF4_APHAT</name>
<evidence type="ECO:0000313" key="7">
    <source>
        <dbReference type="EMBL" id="ETV66251.1"/>
    </source>
</evidence>
<dbReference type="Gene3D" id="3.40.50.150">
    <property type="entry name" value="Vaccinia Virus protein VP39"/>
    <property type="match status" value="1"/>
</dbReference>
<evidence type="ECO:0000256" key="1">
    <source>
        <dbReference type="ARBA" id="ARBA00012190"/>
    </source>
</evidence>
<evidence type="ECO:0000256" key="3">
    <source>
        <dbReference type="ARBA" id="ARBA00022853"/>
    </source>
</evidence>
<dbReference type="RefSeq" id="XP_009844246.1">
    <property type="nucleotide sequence ID" value="XM_009845944.1"/>
</dbReference>
<dbReference type="InterPro" id="IPR029063">
    <property type="entry name" value="SAM-dependent_MTases_sf"/>
</dbReference>
<organism evidence="7">
    <name type="scientific">Aphanomyces astaci</name>
    <name type="common">Crayfish plague agent</name>
    <dbReference type="NCBI Taxonomy" id="112090"/>
    <lineage>
        <taxon>Eukaryota</taxon>
        <taxon>Sar</taxon>
        <taxon>Stramenopiles</taxon>
        <taxon>Oomycota</taxon>
        <taxon>Saprolegniomycetes</taxon>
        <taxon>Saprolegniales</taxon>
        <taxon>Verrucalvaceae</taxon>
        <taxon>Aphanomyces</taxon>
    </lineage>
</organism>
<feature type="domain" description="DOT1" evidence="6">
    <location>
        <begin position="97"/>
        <end position="230"/>
    </location>
</feature>
<dbReference type="InterPro" id="IPR030445">
    <property type="entry name" value="H3-K79_meTrfase"/>
</dbReference>
<dbReference type="GO" id="GO:0140956">
    <property type="term" value="F:histone H3K79 trimethyltransferase activity"/>
    <property type="evidence" value="ECO:0007669"/>
    <property type="project" value="UniProtKB-EC"/>
</dbReference>
<dbReference type="GeneID" id="20819225"/>
<evidence type="ECO:0000256" key="4">
    <source>
        <dbReference type="ARBA" id="ARBA00029821"/>
    </source>
</evidence>
<accession>W4FHF4</accession>
<sequence length="308" mass="34589">MPTKHTMWLMQVAASLPVPEKHALKEMVLRGNRRLRSITNVEDVHRVVTIAAVSNAFRAWYTLFDSLAISTDTARYLHQNEHGLHNDDDDDWAASSSASFTYGEVDFFGLASLLAAVRPRPGQTFCDLGHGTGRAVFAAALLYPELRVLGIELVPSLFQASRRAFRAFPCHHHEHSIQLVHGDILHVDWWSGCDFVWVNATAFSATLWNHVQTLALRLQPGAIFVCLTQVHAHLVHVLACYWGLCGGDISKHGLAVISSYFILLIVYYCTMGLELVGELILLFLLFCVDLGERHVFSFYILMFNIQVL</sequence>